<evidence type="ECO:0000256" key="2">
    <source>
        <dbReference type="ARBA" id="ARBA00005697"/>
    </source>
</evidence>
<dbReference type="InterPro" id="IPR006043">
    <property type="entry name" value="NCS2"/>
</dbReference>
<keyword evidence="4 8" id="KW-1003">Cell membrane</keyword>
<dbReference type="STRING" id="180163.SAMN02745174_00849"/>
<gene>
    <name evidence="10" type="ORF">SAMN02745174_00849</name>
</gene>
<dbReference type="RefSeq" id="WP_078693380.1">
    <property type="nucleotide sequence ID" value="NZ_FUWX01000006.1"/>
</dbReference>
<evidence type="ECO:0000256" key="8">
    <source>
        <dbReference type="PIRNR" id="PIRNR005353"/>
    </source>
</evidence>
<evidence type="ECO:0000256" key="1">
    <source>
        <dbReference type="ARBA" id="ARBA00004651"/>
    </source>
</evidence>
<dbReference type="PIRSF" id="PIRSF005353">
    <property type="entry name" value="PbuG"/>
    <property type="match status" value="1"/>
</dbReference>
<feature type="transmembrane region" description="Helical" evidence="9">
    <location>
        <begin position="322"/>
        <end position="341"/>
    </location>
</feature>
<dbReference type="OrthoDB" id="9808458at2"/>
<evidence type="ECO:0000256" key="4">
    <source>
        <dbReference type="ARBA" id="ARBA00022475"/>
    </source>
</evidence>
<keyword evidence="11" id="KW-1185">Reference proteome</keyword>
<dbReference type="Proteomes" id="UP000191153">
    <property type="component" value="Unassembled WGS sequence"/>
</dbReference>
<proteinExistence type="inferred from homology"/>
<feature type="transmembrane region" description="Helical" evidence="9">
    <location>
        <begin position="61"/>
        <end position="81"/>
    </location>
</feature>
<keyword evidence="7 8" id="KW-0472">Membrane</keyword>
<evidence type="ECO:0000256" key="9">
    <source>
        <dbReference type="SAM" id="Phobius"/>
    </source>
</evidence>
<organism evidence="10 11">
    <name type="scientific">Cetobacterium ceti</name>
    <dbReference type="NCBI Taxonomy" id="180163"/>
    <lineage>
        <taxon>Bacteria</taxon>
        <taxon>Fusobacteriati</taxon>
        <taxon>Fusobacteriota</taxon>
        <taxon>Fusobacteriia</taxon>
        <taxon>Fusobacteriales</taxon>
        <taxon>Fusobacteriaceae</taxon>
        <taxon>Cetobacterium</taxon>
    </lineage>
</organism>
<dbReference type="GO" id="GO:0005345">
    <property type="term" value="F:purine nucleobase transmembrane transporter activity"/>
    <property type="evidence" value="ECO:0007669"/>
    <property type="project" value="TreeGrafter"/>
</dbReference>
<dbReference type="Pfam" id="PF00860">
    <property type="entry name" value="Xan_ur_permease"/>
    <property type="match status" value="1"/>
</dbReference>
<evidence type="ECO:0000256" key="3">
    <source>
        <dbReference type="ARBA" id="ARBA00022448"/>
    </source>
</evidence>
<sequence>MEITAKSSQHKGFLDSYFKISERNSSVKQEIIGGITTFLAMSYIIFVNPAILSTTGMNKGALITVTIVATAIGTLISGLWGKSPLAIGPGMGLNAFFTYTLVLGKGVPWEVALGVVFISGLFFMIMAIGGIREKLANAIPRSISTAAAAGIGLFIALIGLKNMGVIVPHPATMVALGKFTSQSVLAILGLTIMAILEMRQIKGGILISIIITTIIGIFMGLVDLPTHFVSTPPSMAPIAMKLDILGAFKVSLMGPIFSFMFIDLFDSLGFLIACCKEMGLENEKGEIKALGRMLHADVASTIIGACMGTSTMISLAESATGIAAGARTGLAAITTSIFMLFSLFFTPIVAAVPMFAVAPAMVMVGVYMFKNVKDIDFSDMKIAVSSFVTIFMMPLTYSISIGLSFGFIAYIVLHIGSGEIKKISPTLWVIGALSFVNLLI</sequence>
<dbReference type="AlphaFoldDB" id="A0A1T4LHA6"/>
<keyword evidence="3 8" id="KW-0813">Transport</keyword>
<feature type="transmembrane region" description="Helical" evidence="9">
    <location>
        <begin position="203"/>
        <end position="222"/>
    </location>
</feature>
<dbReference type="PANTHER" id="PTHR43337">
    <property type="entry name" value="XANTHINE/URACIL PERMEASE C887.17-RELATED"/>
    <property type="match status" value="1"/>
</dbReference>
<evidence type="ECO:0000256" key="7">
    <source>
        <dbReference type="ARBA" id="ARBA00023136"/>
    </source>
</evidence>
<dbReference type="GO" id="GO:0005886">
    <property type="term" value="C:plasma membrane"/>
    <property type="evidence" value="ECO:0007669"/>
    <property type="project" value="UniProtKB-SubCell"/>
</dbReference>
<dbReference type="EMBL" id="FUWX01000006">
    <property type="protein sequence ID" value="SJZ53971.1"/>
    <property type="molecule type" value="Genomic_DNA"/>
</dbReference>
<feature type="transmembrane region" description="Helical" evidence="9">
    <location>
        <begin position="252"/>
        <end position="273"/>
    </location>
</feature>
<dbReference type="InterPro" id="IPR045018">
    <property type="entry name" value="Azg-like"/>
</dbReference>
<dbReference type="PANTHER" id="PTHR43337:SF1">
    <property type="entry name" value="XANTHINE_URACIL PERMEASE C887.17-RELATED"/>
    <property type="match status" value="1"/>
</dbReference>
<evidence type="ECO:0000256" key="6">
    <source>
        <dbReference type="ARBA" id="ARBA00022989"/>
    </source>
</evidence>
<evidence type="ECO:0000256" key="5">
    <source>
        <dbReference type="ARBA" id="ARBA00022692"/>
    </source>
</evidence>
<feature type="transmembrane region" description="Helical" evidence="9">
    <location>
        <begin position="111"/>
        <end position="131"/>
    </location>
</feature>
<accession>A0A1T4LHA6</accession>
<reference evidence="10 11" key="1">
    <citation type="submission" date="2017-02" db="EMBL/GenBank/DDBJ databases">
        <authorList>
            <person name="Peterson S.W."/>
        </authorList>
    </citation>
    <scope>NUCLEOTIDE SEQUENCE [LARGE SCALE GENOMIC DNA]</scope>
    <source>
        <strain evidence="10 11">ATCC 700028</strain>
    </source>
</reference>
<keyword evidence="5 8" id="KW-0812">Transmembrane</keyword>
<name>A0A1T4LHA6_9FUSO</name>
<keyword evidence="6 8" id="KW-1133">Transmembrane helix</keyword>
<comment type="similarity">
    <text evidence="2 8">Belongs to the nucleobase:cation symporter-2 (NCS2) (TC 2.A.40) family. Azg-like subfamily.</text>
</comment>
<feature type="transmembrane region" description="Helical" evidence="9">
    <location>
        <begin position="389"/>
        <end position="413"/>
    </location>
</feature>
<dbReference type="InterPro" id="IPR026033">
    <property type="entry name" value="Azg-like_bact_archaea"/>
</dbReference>
<evidence type="ECO:0000313" key="10">
    <source>
        <dbReference type="EMBL" id="SJZ53971.1"/>
    </source>
</evidence>
<feature type="transmembrane region" description="Helical" evidence="9">
    <location>
        <begin position="294"/>
        <end position="316"/>
    </location>
</feature>
<feature type="transmembrane region" description="Helical" evidence="9">
    <location>
        <begin position="348"/>
        <end position="369"/>
    </location>
</feature>
<evidence type="ECO:0000313" key="11">
    <source>
        <dbReference type="Proteomes" id="UP000191153"/>
    </source>
</evidence>
<feature type="transmembrane region" description="Helical" evidence="9">
    <location>
        <begin position="31"/>
        <end position="52"/>
    </location>
</feature>
<comment type="subcellular location">
    <subcellularLocation>
        <location evidence="1 8">Cell membrane</location>
        <topology evidence="1 8">Multi-pass membrane protein</topology>
    </subcellularLocation>
</comment>
<feature type="transmembrane region" description="Helical" evidence="9">
    <location>
        <begin position="143"/>
        <end position="167"/>
    </location>
</feature>
<feature type="transmembrane region" description="Helical" evidence="9">
    <location>
        <begin position="179"/>
        <end position="196"/>
    </location>
</feature>
<protein>
    <submittedName>
        <fullName evidence="10">Putative MFS transporter, AGZA family, xanthine/uracil permease</fullName>
    </submittedName>
</protein>